<sequence>MSAIEMSAIVTQKRYGKTSKVGTITFTNYVYLYRKPDYNDDDSIEFLNEENRKAEAMKIVLNQQMEPFHDEQERLYKNGVQKAVLKDLTLYRIHYEISKIDTGTLTRRHQYADNDIENVHTNIMPFDGVLIQIEVNDGSVKERKAIVKKLNFEARLFMAENPGISRQSIYDYTKGIRDGFDYSKTLQPLTPFSMDEQSQILRAQAMSSCKQSEKLKDKDPNNVFKRKVKNLFGEHGCIPTDFLQKAGELLDMPRYDEKLDRLHDNIYGKGNKQVKLENTEERVYFDHETEYDSE</sequence>
<proteinExistence type="predicted"/>
<dbReference type="Proteomes" id="UP001054902">
    <property type="component" value="Unassembled WGS sequence"/>
</dbReference>
<dbReference type="AlphaFoldDB" id="A0AAD3CKV5"/>
<gene>
    <name evidence="1" type="ORF">CTEN210_03220</name>
</gene>
<evidence type="ECO:0000313" key="2">
    <source>
        <dbReference type="Proteomes" id="UP001054902"/>
    </source>
</evidence>
<keyword evidence="2" id="KW-1185">Reference proteome</keyword>
<name>A0AAD3CKV5_9STRA</name>
<organism evidence="1 2">
    <name type="scientific">Chaetoceros tenuissimus</name>
    <dbReference type="NCBI Taxonomy" id="426638"/>
    <lineage>
        <taxon>Eukaryota</taxon>
        <taxon>Sar</taxon>
        <taxon>Stramenopiles</taxon>
        <taxon>Ochrophyta</taxon>
        <taxon>Bacillariophyta</taxon>
        <taxon>Coscinodiscophyceae</taxon>
        <taxon>Chaetocerotophycidae</taxon>
        <taxon>Chaetocerotales</taxon>
        <taxon>Chaetocerotaceae</taxon>
        <taxon>Chaetoceros</taxon>
    </lineage>
</organism>
<dbReference type="EMBL" id="BLLK01000022">
    <property type="protein sequence ID" value="GFH46746.1"/>
    <property type="molecule type" value="Genomic_DNA"/>
</dbReference>
<reference evidence="1 2" key="1">
    <citation type="journal article" date="2021" name="Sci. Rep.">
        <title>The genome of the diatom Chaetoceros tenuissimus carries an ancient integrated fragment of an extant virus.</title>
        <authorList>
            <person name="Hongo Y."/>
            <person name="Kimura K."/>
            <person name="Takaki Y."/>
            <person name="Yoshida Y."/>
            <person name="Baba S."/>
            <person name="Kobayashi G."/>
            <person name="Nagasaki K."/>
            <person name="Hano T."/>
            <person name="Tomaru Y."/>
        </authorList>
    </citation>
    <scope>NUCLEOTIDE SEQUENCE [LARGE SCALE GENOMIC DNA]</scope>
    <source>
        <strain evidence="1 2">NIES-3715</strain>
    </source>
</reference>
<protein>
    <submittedName>
        <fullName evidence="1">Uncharacterized protein</fullName>
    </submittedName>
</protein>
<accession>A0AAD3CKV5</accession>
<comment type="caution">
    <text evidence="1">The sequence shown here is derived from an EMBL/GenBank/DDBJ whole genome shotgun (WGS) entry which is preliminary data.</text>
</comment>
<evidence type="ECO:0000313" key="1">
    <source>
        <dbReference type="EMBL" id="GFH46746.1"/>
    </source>
</evidence>